<comment type="caution">
    <text evidence="1">The sequence shown here is derived from an EMBL/GenBank/DDBJ whole genome shotgun (WGS) entry which is preliminary data.</text>
</comment>
<proteinExistence type="predicted"/>
<keyword evidence="2" id="KW-1185">Reference proteome</keyword>
<reference evidence="1 2" key="1">
    <citation type="submission" date="2024-03" db="EMBL/GenBank/DDBJ databases">
        <title>The genome assembly and annotation of the cricket Gryllus longicercus Weissman &amp; Gray.</title>
        <authorList>
            <person name="Szrajer S."/>
            <person name="Gray D."/>
            <person name="Ylla G."/>
        </authorList>
    </citation>
    <scope>NUCLEOTIDE SEQUENCE [LARGE SCALE GENOMIC DNA]</scope>
    <source>
        <strain evidence="1">DAG 2021-001</strain>
        <tissue evidence="1">Whole body minus gut</tissue>
    </source>
</reference>
<organism evidence="1 2">
    <name type="scientific">Gryllus longicercus</name>
    <dbReference type="NCBI Taxonomy" id="2509291"/>
    <lineage>
        <taxon>Eukaryota</taxon>
        <taxon>Metazoa</taxon>
        <taxon>Ecdysozoa</taxon>
        <taxon>Arthropoda</taxon>
        <taxon>Hexapoda</taxon>
        <taxon>Insecta</taxon>
        <taxon>Pterygota</taxon>
        <taxon>Neoptera</taxon>
        <taxon>Polyneoptera</taxon>
        <taxon>Orthoptera</taxon>
        <taxon>Ensifera</taxon>
        <taxon>Gryllidea</taxon>
        <taxon>Grylloidea</taxon>
        <taxon>Gryllidae</taxon>
        <taxon>Gryllinae</taxon>
        <taxon>Gryllus</taxon>
    </lineage>
</organism>
<accession>A0AAN9W170</accession>
<gene>
    <name evidence="1" type="ORF">R5R35_005196</name>
</gene>
<name>A0AAN9W170_9ORTH</name>
<protein>
    <submittedName>
        <fullName evidence="1">Uncharacterized protein</fullName>
    </submittedName>
</protein>
<dbReference type="Proteomes" id="UP001378592">
    <property type="component" value="Unassembled WGS sequence"/>
</dbReference>
<sequence>MRLNHGVLVATSAQPFLSMVRALSCIQSVRKEAHAMAGYAWKINDVIYSSKTCVFFNMCHVYCLTCLTCNNKSDSIFEDIDNNLPGIICC</sequence>
<dbReference type="AlphaFoldDB" id="A0AAN9W170"/>
<dbReference type="EMBL" id="JAZDUA010000029">
    <property type="protein sequence ID" value="KAK7872120.1"/>
    <property type="molecule type" value="Genomic_DNA"/>
</dbReference>
<evidence type="ECO:0000313" key="1">
    <source>
        <dbReference type="EMBL" id="KAK7872120.1"/>
    </source>
</evidence>
<evidence type="ECO:0000313" key="2">
    <source>
        <dbReference type="Proteomes" id="UP001378592"/>
    </source>
</evidence>